<name>A0AA95H7A2_9GAMM</name>
<dbReference type="Proteomes" id="UP001300672">
    <property type="component" value="Chromosome"/>
</dbReference>
<dbReference type="PIRSF" id="PIRSF028288">
    <property type="entry name" value="UCP028288"/>
    <property type="match status" value="1"/>
</dbReference>
<dbReference type="EMBL" id="CP124755">
    <property type="protein sequence ID" value="WGZ92142.1"/>
    <property type="molecule type" value="Genomic_DNA"/>
</dbReference>
<sequence length="197" mass="22073">MMFKTRLLIGLLASTLCFTMSYAEMPTPSNSHISTSNNQAISQTEIEQAQQAWGEAIVAIGKAYQDKADYKQVASEAIAKLYGYDEGKVLFKPTKAAEVEFRDSKDEALSYFVGGIDKEDHGFALQPWSKVRFQNDQVIINADTAEAMGLYFFTDANHNTETKVEYSFGYKRAKDGHLVIFLHHSSLPYNPPKAEHS</sequence>
<feature type="signal peptide" evidence="1">
    <location>
        <begin position="1"/>
        <end position="23"/>
    </location>
</feature>
<organism evidence="2">
    <name type="scientific">Candidatus Thiocaldithrix dubininis</name>
    <dbReference type="NCBI Taxonomy" id="3080823"/>
    <lineage>
        <taxon>Bacteria</taxon>
        <taxon>Pseudomonadati</taxon>
        <taxon>Pseudomonadota</taxon>
        <taxon>Gammaproteobacteria</taxon>
        <taxon>Thiotrichales</taxon>
        <taxon>Thiotrichaceae</taxon>
        <taxon>Candidatus Thiocaldithrix</taxon>
    </lineage>
</organism>
<reference evidence="2" key="2">
    <citation type="submission" date="2023-04" db="EMBL/GenBank/DDBJ databases">
        <authorList>
            <person name="Beletskiy A.V."/>
            <person name="Mardanov A.V."/>
            <person name="Ravin N.V."/>
        </authorList>
    </citation>
    <scope>NUCLEOTIDE SEQUENCE</scope>
    <source>
        <strain evidence="2">GKL-01</strain>
    </source>
</reference>
<dbReference type="Gene3D" id="3.10.450.50">
    <property type="match status" value="1"/>
</dbReference>
<feature type="chain" id="PRO_5041635616" description="Phosphoribosyl-AMP cyclohydrolase" evidence="1">
    <location>
        <begin position="24"/>
        <end position="197"/>
    </location>
</feature>
<reference evidence="2" key="1">
    <citation type="journal article" date="2023" name="Int. J. Mol. Sci.">
        <title>Metagenomics Revealed a New Genus 'Candidatus Thiocaldithrix dubininis' gen. nov., sp. nov. and a New Species 'Candidatus Thiothrix putei' sp. nov. in the Family Thiotrichaceae, Some Members of Which Have Traits of Both Na+- and H+-Motive Energetics.</title>
        <authorList>
            <person name="Ravin N.V."/>
            <person name="Muntyan M.S."/>
            <person name="Smolyakov D.D."/>
            <person name="Rudenko T.S."/>
            <person name="Beletsky A.V."/>
            <person name="Mardanov A.V."/>
            <person name="Grabovich M.Y."/>
        </authorList>
    </citation>
    <scope>NUCLEOTIDE SEQUENCE</scope>
    <source>
        <strain evidence="2">GKL-01</strain>
    </source>
</reference>
<gene>
    <name evidence="2" type="ORF">QJT80_06580</name>
</gene>
<keyword evidence="1" id="KW-0732">Signal</keyword>
<dbReference type="AlphaFoldDB" id="A0AA95H7A2"/>
<proteinExistence type="predicted"/>
<dbReference type="InterPro" id="IPR016878">
    <property type="entry name" value="MICAH-like"/>
</dbReference>
<dbReference type="KEGG" id="tdu:QJT80_06580"/>
<evidence type="ECO:0000256" key="1">
    <source>
        <dbReference type="SAM" id="SignalP"/>
    </source>
</evidence>
<accession>A0AA95H7A2</accession>
<evidence type="ECO:0000313" key="2">
    <source>
        <dbReference type="EMBL" id="WGZ92142.1"/>
    </source>
</evidence>
<evidence type="ECO:0008006" key="3">
    <source>
        <dbReference type="Google" id="ProtNLM"/>
    </source>
</evidence>
<protein>
    <recommendedName>
        <fullName evidence="3">Phosphoribosyl-AMP cyclohydrolase</fullName>
    </recommendedName>
</protein>